<keyword evidence="5 7" id="KW-0472">Membrane</keyword>
<keyword evidence="3 7" id="KW-0812">Transmembrane</keyword>
<dbReference type="Pfam" id="PF15982">
    <property type="entry name" value="TMEM135_C_rich"/>
    <property type="match status" value="1"/>
</dbReference>
<evidence type="ECO:0000256" key="5">
    <source>
        <dbReference type="ARBA" id="ARBA00023136"/>
    </source>
</evidence>
<dbReference type="PANTHER" id="PTHR12459">
    <property type="entry name" value="TRANSMEMBRANE PROTEIN 135-RELATED"/>
    <property type="match status" value="1"/>
</dbReference>
<dbReference type="PANTHER" id="PTHR12459:SF15">
    <property type="entry name" value="TRANSMEMBRANE PROTEIN 135"/>
    <property type="match status" value="1"/>
</dbReference>
<feature type="transmembrane region" description="Helical" evidence="7">
    <location>
        <begin position="350"/>
        <end position="370"/>
    </location>
</feature>
<dbReference type="GO" id="GO:0012505">
    <property type="term" value="C:endomembrane system"/>
    <property type="evidence" value="ECO:0007669"/>
    <property type="project" value="UniProtKB-SubCell"/>
</dbReference>
<comment type="similarity">
    <text evidence="2">Belongs to the TMEM135 family.</text>
</comment>
<feature type="region of interest" description="Disordered" evidence="6">
    <location>
        <begin position="407"/>
        <end position="426"/>
    </location>
</feature>
<dbReference type="EMBL" id="CASHTH010000676">
    <property type="protein sequence ID" value="CAI8006298.1"/>
    <property type="molecule type" value="Genomic_DNA"/>
</dbReference>
<evidence type="ECO:0000259" key="8">
    <source>
        <dbReference type="Pfam" id="PF15982"/>
    </source>
</evidence>
<feature type="transmembrane region" description="Helical" evidence="7">
    <location>
        <begin position="77"/>
        <end position="99"/>
    </location>
</feature>
<feature type="transmembrane region" description="Helical" evidence="7">
    <location>
        <begin position="106"/>
        <end position="126"/>
    </location>
</feature>
<keyword evidence="10" id="KW-1185">Reference proteome</keyword>
<organism evidence="9 10">
    <name type="scientific">Geodia barretti</name>
    <name type="common">Barrett's horny sponge</name>
    <dbReference type="NCBI Taxonomy" id="519541"/>
    <lineage>
        <taxon>Eukaryota</taxon>
        <taxon>Metazoa</taxon>
        <taxon>Porifera</taxon>
        <taxon>Demospongiae</taxon>
        <taxon>Heteroscleromorpha</taxon>
        <taxon>Tetractinellida</taxon>
        <taxon>Astrophorina</taxon>
        <taxon>Geodiidae</taxon>
        <taxon>Geodia</taxon>
    </lineage>
</organism>
<feature type="domain" description="Transmembrane protein 135 N-terminal" evidence="8">
    <location>
        <begin position="21"/>
        <end position="150"/>
    </location>
</feature>
<comment type="subcellular location">
    <subcellularLocation>
        <location evidence="1">Endomembrane system</location>
        <topology evidence="1">Multi-pass membrane protein</topology>
    </subcellularLocation>
</comment>
<dbReference type="InterPro" id="IPR026749">
    <property type="entry name" value="Tmem135"/>
</dbReference>
<dbReference type="AlphaFoldDB" id="A0AA35R7K2"/>
<feature type="transmembrane region" description="Helical" evidence="7">
    <location>
        <begin position="230"/>
        <end position="251"/>
    </location>
</feature>
<evidence type="ECO:0000256" key="2">
    <source>
        <dbReference type="ARBA" id="ARBA00008924"/>
    </source>
</evidence>
<evidence type="ECO:0000256" key="7">
    <source>
        <dbReference type="SAM" id="Phobius"/>
    </source>
</evidence>
<comment type="caution">
    <text evidence="9">The sequence shown here is derived from an EMBL/GenBank/DDBJ whole genome shotgun (WGS) entry which is preliminary data.</text>
</comment>
<keyword evidence="4 7" id="KW-1133">Transmembrane helix</keyword>
<sequence>MIPHSRPLPRTPLLGRYHDGTCYGVGHTWHPSCLYCFLELFYYVYVGALKVYAPLYLVSDILRSRTLKATLFQTVPYILRSSLFLAVNASGFIGFLCLFRRLIGRFYFPLIAYAPAACASLCAIVVERKSRRGLLTGYVFTLAVECLYRMFKYRGYITPIPYGEVMLFSAASAVLLPAYRSKQGLHDAIGSVLNVLFHPLYPKGVARFVESIRKGAVTKWRYMGYMTVRLALLSLWCYLVGYVTQVALGLLSSGTKVFKRWTRLKSVLFNWYNVRFGAFLAVNIGGFKLLEVLLLLLPVDHNTRMTLAALVAGLAMATIRSSAISLYAATKALEVVYFKAVKKGWARSCYYGDVILYSLSTALLFHTAVFEAHNMRHSYWRFLVGVTNGRIGQLNWEEVDRFDTHSSLQHRTPTTSPATNDDSVVT</sequence>
<feature type="transmembrane region" description="Helical" evidence="7">
    <location>
        <begin position="160"/>
        <end position="179"/>
    </location>
</feature>
<proteinExistence type="inferred from homology"/>
<name>A0AA35R7K2_GEOBA</name>
<gene>
    <name evidence="9" type="ORF">GBAR_LOCUS4637</name>
</gene>
<evidence type="ECO:0000313" key="10">
    <source>
        <dbReference type="Proteomes" id="UP001174909"/>
    </source>
</evidence>
<dbReference type="Proteomes" id="UP001174909">
    <property type="component" value="Unassembled WGS sequence"/>
</dbReference>
<evidence type="ECO:0000256" key="4">
    <source>
        <dbReference type="ARBA" id="ARBA00022989"/>
    </source>
</evidence>
<dbReference type="InterPro" id="IPR031926">
    <property type="entry name" value="TMEM135_N"/>
</dbReference>
<evidence type="ECO:0000313" key="9">
    <source>
        <dbReference type="EMBL" id="CAI8006298.1"/>
    </source>
</evidence>
<evidence type="ECO:0000256" key="6">
    <source>
        <dbReference type="SAM" id="MobiDB-lite"/>
    </source>
</evidence>
<feature type="transmembrane region" description="Helical" evidence="7">
    <location>
        <begin position="40"/>
        <end position="57"/>
    </location>
</feature>
<reference evidence="9" key="1">
    <citation type="submission" date="2023-03" db="EMBL/GenBank/DDBJ databases">
        <authorList>
            <person name="Steffen K."/>
            <person name="Cardenas P."/>
        </authorList>
    </citation>
    <scope>NUCLEOTIDE SEQUENCE</scope>
</reference>
<evidence type="ECO:0000256" key="1">
    <source>
        <dbReference type="ARBA" id="ARBA00004127"/>
    </source>
</evidence>
<evidence type="ECO:0000256" key="3">
    <source>
        <dbReference type="ARBA" id="ARBA00022692"/>
    </source>
</evidence>
<feature type="transmembrane region" description="Helical" evidence="7">
    <location>
        <begin position="272"/>
        <end position="299"/>
    </location>
</feature>
<protein>
    <submittedName>
        <fullName evidence="9">Transmembrane protein 135</fullName>
    </submittedName>
</protein>
<accession>A0AA35R7K2</accession>
<feature type="transmembrane region" description="Helical" evidence="7">
    <location>
        <begin position="305"/>
        <end position="329"/>
    </location>
</feature>